<feature type="domain" description="C-type lectin" evidence="2">
    <location>
        <begin position="131"/>
        <end position="200"/>
    </location>
</feature>
<keyword evidence="4" id="KW-1185">Reference proteome</keyword>
<sequence length="227" mass="26559">MEPFCTSMKADGDWENVTCTEERPFMCYNKGDGDHPLSYTLKKERRSWCEAQRFCRLHHTDLVSISSDTQNEEVKNKGDGEAPFWIGLIHTDWEWSDGACSTFRNWGTGQPGEGRDYEIHVIKSTETWESALDYCNQNYEGFLRIESPQDQRRLEEELHKNNLSGPVWLGLRQSCLFDFWIWANGMNVGWSNWEGGSQPEQPLSQHLWRHSNKRTREVQVEQPELPL</sequence>
<dbReference type="Pfam" id="PF00059">
    <property type="entry name" value="Lectin_C"/>
    <property type="match status" value="1"/>
</dbReference>
<dbReference type="AlphaFoldDB" id="A0A9D3LJY1"/>
<dbReference type="PROSITE" id="PS50041">
    <property type="entry name" value="C_TYPE_LECTIN_2"/>
    <property type="match status" value="2"/>
</dbReference>
<reference evidence="3" key="1">
    <citation type="submission" date="2021-01" db="EMBL/GenBank/DDBJ databases">
        <title>A chromosome-scale assembly of European eel, Anguilla anguilla.</title>
        <authorList>
            <person name="Henkel C."/>
            <person name="Jong-Raadsen S.A."/>
            <person name="Dufour S."/>
            <person name="Weltzien F.-A."/>
            <person name="Palstra A.P."/>
            <person name="Pelster B."/>
            <person name="Spaink H.P."/>
            <person name="Van Den Thillart G.E."/>
            <person name="Jansen H."/>
            <person name="Zahm M."/>
            <person name="Klopp C."/>
            <person name="Cedric C."/>
            <person name="Louis A."/>
            <person name="Berthelot C."/>
            <person name="Parey E."/>
            <person name="Roest Crollius H."/>
            <person name="Montfort J."/>
            <person name="Robinson-Rechavi M."/>
            <person name="Bucao C."/>
            <person name="Bouchez O."/>
            <person name="Gislard M."/>
            <person name="Lluch J."/>
            <person name="Milhes M."/>
            <person name="Lampietro C."/>
            <person name="Lopez Roques C."/>
            <person name="Donnadieu C."/>
            <person name="Braasch I."/>
            <person name="Desvignes T."/>
            <person name="Postlethwait J."/>
            <person name="Bobe J."/>
            <person name="Guiguen Y."/>
            <person name="Dirks R."/>
        </authorList>
    </citation>
    <scope>NUCLEOTIDE SEQUENCE</scope>
    <source>
        <strain evidence="3">Tag_6206</strain>
        <tissue evidence="3">Liver</tissue>
    </source>
</reference>
<evidence type="ECO:0000313" key="4">
    <source>
        <dbReference type="Proteomes" id="UP001044222"/>
    </source>
</evidence>
<dbReference type="CDD" id="cd00037">
    <property type="entry name" value="CLECT"/>
    <property type="match status" value="1"/>
</dbReference>
<dbReference type="Gene3D" id="3.10.100.10">
    <property type="entry name" value="Mannose-Binding Protein A, subunit A"/>
    <property type="match status" value="2"/>
</dbReference>
<dbReference type="InterPro" id="IPR016186">
    <property type="entry name" value="C-type_lectin-like/link_sf"/>
</dbReference>
<dbReference type="InterPro" id="IPR001304">
    <property type="entry name" value="C-type_lectin-like"/>
</dbReference>
<feature type="domain" description="C-type lectin" evidence="2">
    <location>
        <begin position="39"/>
        <end position="130"/>
    </location>
</feature>
<dbReference type="InterPro" id="IPR016187">
    <property type="entry name" value="CTDL_fold"/>
</dbReference>
<keyword evidence="1" id="KW-1015">Disulfide bond</keyword>
<name>A0A9D3LJY1_ANGAN</name>
<protein>
    <recommendedName>
        <fullName evidence="2">C-type lectin domain-containing protein</fullName>
    </recommendedName>
</protein>
<dbReference type="Proteomes" id="UP001044222">
    <property type="component" value="Chromosome 19"/>
</dbReference>
<proteinExistence type="predicted"/>
<organism evidence="3 4">
    <name type="scientific">Anguilla anguilla</name>
    <name type="common">European freshwater eel</name>
    <name type="synonym">Muraena anguilla</name>
    <dbReference type="NCBI Taxonomy" id="7936"/>
    <lineage>
        <taxon>Eukaryota</taxon>
        <taxon>Metazoa</taxon>
        <taxon>Chordata</taxon>
        <taxon>Craniata</taxon>
        <taxon>Vertebrata</taxon>
        <taxon>Euteleostomi</taxon>
        <taxon>Actinopterygii</taxon>
        <taxon>Neopterygii</taxon>
        <taxon>Teleostei</taxon>
        <taxon>Anguilliformes</taxon>
        <taxon>Anguillidae</taxon>
        <taxon>Anguilla</taxon>
    </lineage>
</organism>
<dbReference type="SUPFAM" id="SSF56436">
    <property type="entry name" value="C-type lectin-like"/>
    <property type="match status" value="2"/>
</dbReference>
<dbReference type="EMBL" id="JAFIRN010000019">
    <property type="protein sequence ID" value="KAG5830814.1"/>
    <property type="molecule type" value="Genomic_DNA"/>
</dbReference>
<evidence type="ECO:0000256" key="1">
    <source>
        <dbReference type="ARBA" id="ARBA00023157"/>
    </source>
</evidence>
<comment type="caution">
    <text evidence="3">The sequence shown here is derived from an EMBL/GenBank/DDBJ whole genome shotgun (WGS) entry which is preliminary data.</text>
</comment>
<evidence type="ECO:0000259" key="2">
    <source>
        <dbReference type="PROSITE" id="PS50041"/>
    </source>
</evidence>
<gene>
    <name evidence="3" type="ORF">ANANG_G00314570</name>
</gene>
<dbReference type="SMART" id="SM00034">
    <property type="entry name" value="CLECT"/>
    <property type="match status" value="1"/>
</dbReference>
<dbReference type="PANTHER" id="PTHR45784:SF5">
    <property type="entry name" value="C-TYPE LECTIN DOMAIN FAMILY 20 MEMBER A-RELATED"/>
    <property type="match status" value="1"/>
</dbReference>
<dbReference type="PROSITE" id="PS00615">
    <property type="entry name" value="C_TYPE_LECTIN_1"/>
    <property type="match status" value="1"/>
</dbReference>
<dbReference type="PANTHER" id="PTHR45784">
    <property type="entry name" value="C-TYPE LECTIN DOMAIN FAMILY 20 MEMBER A-RELATED"/>
    <property type="match status" value="1"/>
</dbReference>
<evidence type="ECO:0000313" key="3">
    <source>
        <dbReference type="EMBL" id="KAG5830814.1"/>
    </source>
</evidence>
<accession>A0A9D3LJY1</accession>
<dbReference type="InterPro" id="IPR018378">
    <property type="entry name" value="C-type_lectin_CS"/>
</dbReference>